<accession>A0A2V1JSF8</accession>
<organism evidence="1 2">
    <name type="scientific">Eubacterium ramulus</name>
    <dbReference type="NCBI Taxonomy" id="39490"/>
    <lineage>
        <taxon>Bacteria</taxon>
        <taxon>Bacillati</taxon>
        <taxon>Bacillota</taxon>
        <taxon>Clostridia</taxon>
        <taxon>Eubacteriales</taxon>
        <taxon>Eubacteriaceae</taxon>
        <taxon>Eubacterium</taxon>
    </lineage>
</organism>
<reference evidence="1 2" key="1">
    <citation type="submission" date="2014-09" db="EMBL/GenBank/DDBJ databases">
        <title>Butyrate-producing bacteria isolated from human gut.</title>
        <authorList>
            <person name="Zhang Q."/>
            <person name="Zhao L."/>
        </authorList>
    </citation>
    <scope>NUCLEOTIDE SEQUENCE [LARGE SCALE GENOMIC DNA]</scope>
    <source>
        <strain evidence="1 2">21</strain>
    </source>
</reference>
<sequence length="178" mass="21363">MRFWKHLKTINHHKMLVMKGCFRVGLYKQGLLHDLSKYMPSEFLVGCKYYQGDVSPNNAERKDKGYSSAWLHHKGRNKHHMEYWIDYGVPPEPAMVGMRMPDKYVVEMFIDRMSASKNYQKEKYTDRSALEYYLHGKDRHIMHPEVRELLEKLLYMLADEGEDATFDYIRREVLHNKK</sequence>
<keyword evidence="2" id="KW-1185">Reference proteome</keyword>
<evidence type="ECO:0000313" key="1">
    <source>
        <dbReference type="EMBL" id="PWE85368.1"/>
    </source>
</evidence>
<dbReference type="EMBL" id="JRFU01000213">
    <property type="protein sequence ID" value="PWE85368.1"/>
    <property type="molecule type" value="Genomic_DNA"/>
</dbReference>
<gene>
    <name evidence="1" type="ORF">LG34_16240</name>
</gene>
<dbReference type="Pfam" id="PF18907">
    <property type="entry name" value="DUF5662"/>
    <property type="match status" value="1"/>
</dbReference>
<comment type="caution">
    <text evidence="1">The sequence shown here is derived from an EMBL/GenBank/DDBJ whole genome shotgun (WGS) entry which is preliminary data.</text>
</comment>
<protein>
    <submittedName>
        <fullName evidence="1">Catalase</fullName>
    </submittedName>
</protein>
<dbReference type="Proteomes" id="UP000245288">
    <property type="component" value="Unassembled WGS sequence"/>
</dbReference>
<dbReference type="AlphaFoldDB" id="A0A2V1JSF8"/>
<dbReference type="InterPro" id="IPR043721">
    <property type="entry name" value="DUF5662"/>
</dbReference>
<proteinExistence type="predicted"/>
<dbReference type="OrthoDB" id="9784470at2"/>
<dbReference type="RefSeq" id="WP_109216885.1">
    <property type="nucleotide sequence ID" value="NZ_CABMEW010000026.1"/>
</dbReference>
<name>A0A2V1JSF8_EUBRA</name>
<evidence type="ECO:0000313" key="2">
    <source>
        <dbReference type="Proteomes" id="UP000245288"/>
    </source>
</evidence>